<name>A0A5A7SZL3_CUCMM</name>
<reference evidence="3 4" key="1">
    <citation type="submission" date="2019-08" db="EMBL/GenBank/DDBJ databases">
        <title>Draft genome sequences of two oriental melons (Cucumis melo L. var makuwa).</title>
        <authorList>
            <person name="Kwon S.-Y."/>
        </authorList>
    </citation>
    <scope>NUCLEOTIDE SEQUENCE [LARGE SCALE GENOMIC DNA]</scope>
    <source>
        <strain evidence="4">cv. Chang Bougi</strain>
        <strain evidence="3">cv. SW 3</strain>
        <tissue evidence="1">Leaf</tissue>
    </source>
</reference>
<comment type="caution">
    <text evidence="1">The sequence shown here is derived from an EMBL/GenBank/DDBJ whole genome shotgun (WGS) entry which is preliminary data.</text>
</comment>
<dbReference type="Proteomes" id="UP000321947">
    <property type="component" value="Unassembled WGS sequence"/>
</dbReference>
<sequence length="103" mass="12129">MLNDLQVPIEHEEEIEEFCLEDEMPMNVGEGSADMRWHRDKRVEIDDVLRHLADVEWWKHFDSEFPDFASNPRIVRFGLASDGFNLFGQMSTSYSMWPVVLLP</sequence>
<gene>
    <name evidence="2" type="ORF">E5676_scaffold110G00810</name>
    <name evidence="1" type="ORF">E6C27_scaffold20G00060</name>
</gene>
<accession>A0A5A7SZL3</accession>
<dbReference type="AlphaFoldDB" id="A0A5A7SZL3"/>
<dbReference type="EMBL" id="SSTE01019218">
    <property type="protein sequence ID" value="KAA0036734.1"/>
    <property type="molecule type" value="Genomic_DNA"/>
</dbReference>
<dbReference type="Pfam" id="PF02992">
    <property type="entry name" value="Transposase_21"/>
    <property type="match status" value="1"/>
</dbReference>
<dbReference type="Proteomes" id="UP000321393">
    <property type="component" value="Unassembled WGS sequence"/>
</dbReference>
<evidence type="ECO:0000313" key="4">
    <source>
        <dbReference type="Proteomes" id="UP000321947"/>
    </source>
</evidence>
<proteinExistence type="predicted"/>
<organism evidence="1 3">
    <name type="scientific">Cucumis melo var. makuwa</name>
    <name type="common">Oriental melon</name>
    <dbReference type="NCBI Taxonomy" id="1194695"/>
    <lineage>
        <taxon>Eukaryota</taxon>
        <taxon>Viridiplantae</taxon>
        <taxon>Streptophyta</taxon>
        <taxon>Embryophyta</taxon>
        <taxon>Tracheophyta</taxon>
        <taxon>Spermatophyta</taxon>
        <taxon>Magnoliopsida</taxon>
        <taxon>eudicotyledons</taxon>
        <taxon>Gunneridae</taxon>
        <taxon>Pentapetalae</taxon>
        <taxon>rosids</taxon>
        <taxon>fabids</taxon>
        <taxon>Cucurbitales</taxon>
        <taxon>Cucurbitaceae</taxon>
        <taxon>Benincaseae</taxon>
        <taxon>Cucumis</taxon>
    </lineage>
</organism>
<evidence type="ECO:0000313" key="1">
    <source>
        <dbReference type="EMBL" id="KAA0036734.1"/>
    </source>
</evidence>
<evidence type="ECO:0000313" key="3">
    <source>
        <dbReference type="Proteomes" id="UP000321393"/>
    </source>
</evidence>
<evidence type="ECO:0000313" key="2">
    <source>
        <dbReference type="EMBL" id="TYJ95803.1"/>
    </source>
</evidence>
<protein>
    <submittedName>
        <fullName evidence="1">Uncharacterized protein</fullName>
    </submittedName>
</protein>
<dbReference type="EMBL" id="SSTD01020080">
    <property type="protein sequence ID" value="TYJ95803.1"/>
    <property type="molecule type" value="Genomic_DNA"/>
</dbReference>
<dbReference type="InterPro" id="IPR004242">
    <property type="entry name" value="Transposase_21"/>
</dbReference>